<protein>
    <recommendedName>
        <fullName evidence="4">Aldehyde dehydrogenase</fullName>
    </recommendedName>
</protein>
<feature type="domain" description="Aldehyde dehydrogenase" evidence="9">
    <location>
        <begin position="75"/>
        <end position="504"/>
    </location>
</feature>
<dbReference type="Gene3D" id="3.40.309.10">
    <property type="entry name" value="Aldehyde Dehydrogenase, Chain A, domain 2"/>
    <property type="match status" value="1"/>
</dbReference>
<dbReference type="InterPro" id="IPR016161">
    <property type="entry name" value="Ald_DH/histidinol_DH"/>
</dbReference>
<feature type="compositionally biased region" description="Low complexity" evidence="8">
    <location>
        <begin position="36"/>
        <end position="56"/>
    </location>
</feature>
<evidence type="ECO:0000313" key="10">
    <source>
        <dbReference type="EMBL" id="MCG5075010.1"/>
    </source>
</evidence>
<evidence type="ECO:0000256" key="2">
    <source>
        <dbReference type="ARBA" id="ARBA00023002"/>
    </source>
</evidence>
<sequence>MKQDLPEALARQDGSDSGGEPGRGAQNAPSGRAGEPSNPSNPSAPNATNNPNAASAERTAGATNATNDPNDPRESLHALLAAQRAAHLRAPFPAWSERARNLRALREVLFANQDALAEAMNADFGQRSKAEVALAEFVVLKQEIDAALKHGERWMRPQRRSVGKWLAPGRARVVPQPLGVAGIVVPWNYPLLLGASPLVCALAAGNRAMIKMSELTPRTSALFEELVSQTFARDHVAVVNGDATVGAAFTALPFDHLLFTGSTRVGHEVMRAAAANLTPVTLELGGKSPVLIGEHARFDYAVDSLLLGKTLNAGQTCIAPDYVLLPRGSEDAFIARARTRFGELYPDFANNRDYTSIISARHYERLERLADEARDAGAQLHALGPRDAATRRFAPVIVTGASAHTQLMQEEIFGPLLPLVPYDSLDEALHYVNAHARPLALYLYADDAHTVERVTRETVAGGMAVNETLMHIAAEGLPFGGVGPSGMGVYHGYEGFVTFSQMKPVFTQARVNARRLIAPPYGKVFDLLMRVMLRF</sequence>
<reference evidence="10" key="1">
    <citation type="submission" date="2022-01" db="EMBL/GenBank/DDBJ databases">
        <title>Genome sequence and assembly of Parabukholderia sp. RG36.</title>
        <authorList>
            <person name="Chhetri G."/>
        </authorList>
    </citation>
    <scope>NUCLEOTIDE SEQUENCE</scope>
    <source>
        <strain evidence="10">RG36</strain>
    </source>
</reference>
<keyword evidence="11" id="KW-1185">Reference proteome</keyword>
<dbReference type="GO" id="GO:0006081">
    <property type="term" value="P:aldehyde metabolic process"/>
    <property type="evidence" value="ECO:0007669"/>
    <property type="project" value="InterPro"/>
</dbReference>
<dbReference type="EMBL" id="JAKLJA010000012">
    <property type="protein sequence ID" value="MCG5075010.1"/>
    <property type="molecule type" value="Genomic_DNA"/>
</dbReference>
<feature type="active site" evidence="5">
    <location>
        <position position="317"/>
    </location>
</feature>
<keyword evidence="2 4" id="KW-0560">Oxidoreductase</keyword>
<evidence type="ECO:0000256" key="3">
    <source>
        <dbReference type="ARBA" id="ARBA00023027"/>
    </source>
</evidence>
<dbReference type="GO" id="GO:0004029">
    <property type="term" value="F:aldehyde dehydrogenase (NAD+) activity"/>
    <property type="evidence" value="ECO:0007669"/>
    <property type="project" value="TreeGrafter"/>
</dbReference>
<evidence type="ECO:0000256" key="8">
    <source>
        <dbReference type="SAM" id="MobiDB-lite"/>
    </source>
</evidence>
<dbReference type="InterPro" id="IPR012394">
    <property type="entry name" value="Aldehyde_DH_NAD(P)"/>
</dbReference>
<dbReference type="CDD" id="cd07133">
    <property type="entry name" value="ALDH_CALDH_CalB"/>
    <property type="match status" value="1"/>
</dbReference>
<evidence type="ECO:0000256" key="5">
    <source>
        <dbReference type="PIRSR" id="PIRSR036492-1"/>
    </source>
</evidence>
<dbReference type="Pfam" id="PF00171">
    <property type="entry name" value="Aldedh"/>
    <property type="match status" value="1"/>
</dbReference>
<name>A0A9X1UG36_9BURK</name>
<comment type="similarity">
    <text evidence="1 4 7">Belongs to the aldehyde dehydrogenase family.</text>
</comment>
<dbReference type="InterPro" id="IPR016162">
    <property type="entry name" value="Ald_DH_N"/>
</dbReference>
<dbReference type="GO" id="GO:0005737">
    <property type="term" value="C:cytoplasm"/>
    <property type="evidence" value="ECO:0007669"/>
    <property type="project" value="TreeGrafter"/>
</dbReference>
<accession>A0A9X1UG36</accession>
<evidence type="ECO:0000256" key="1">
    <source>
        <dbReference type="ARBA" id="ARBA00009986"/>
    </source>
</evidence>
<evidence type="ECO:0000256" key="7">
    <source>
        <dbReference type="RuleBase" id="RU003345"/>
    </source>
</evidence>
<proteinExistence type="inferred from homology"/>
<dbReference type="InterPro" id="IPR016163">
    <property type="entry name" value="Ald_DH_C"/>
</dbReference>
<dbReference type="Proteomes" id="UP001139308">
    <property type="component" value="Unassembled WGS sequence"/>
</dbReference>
<dbReference type="PIRSF" id="PIRSF036492">
    <property type="entry name" value="ALDH"/>
    <property type="match status" value="1"/>
</dbReference>
<dbReference type="InterPro" id="IPR029510">
    <property type="entry name" value="Ald_DH_CS_GLU"/>
</dbReference>
<feature type="region of interest" description="Disordered" evidence="8">
    <location>
        <begin position="1"/>
        <end position="73"/>
    </location>
</feature>
<comment type="caution">
    <text evidence="10">The sequence shown here is derived from an EMBL/GenBank/DDBJ whole genome shotgun (WGS) entry which is preliminary data.</text>
</comment>
<keyword evidence="3" id="KW-0520">NAD</keyword>
<evidence type="ECO:0000313" key="11">
    <source>
        <dbReference type="Proteomes" id="UP001139308"/>
    </source>
</evidence>
<dbReference type="AlphaFoldDB" id="A0A9X1UG36"/>
<dbReference type="PROSITE" id="PS00687">
    <property type="entry name" value="ALDEHYDE_DEHYDR_GLU"/>
    <property type="match status" value="1"/>
</dbReference>
<feature type="active site" evidence="5 6">
    <location>
        <position position="283"/>
    </location>
</feature>
<evidence type="ECO:0000256" key="6">
    <source>
        <dbReference type="PROSITE-ProRule" id="PRU10007"/>
    </source>
</evidence>
<dbReference type="RefSeq" id="WP_238464861.1">
    <property type="nucleotide sequence ID" value="NZ_JAKLJA010000012.1"/>
</dbReference>
<dbReference type="PANTHER" id="PTHR43570:SF20">
    <property type="entry name" value="ALDEHYDE DEHYDROGENASE ALDX-RELATED"/>
    <property type="match status" value="1"/>
</dbReference>
<gene>
    <name evidence="10" type="ORF">L5014_16850</name>
</gene>
<dbReference type="PANTHER" id="PTHR43570">
    <property type="entry name" value="ALDEHYDE DEHYDROGENASE"/>
    <property type="match status" value="1"/>
</dbReference>
<organism evidence="10 11">
    <name type="scientific">Paraburkholderia tagetis</name>
    <dbReference type="NCBI Taxonomy" id="2913261"/>
    <lineage>
        <taxon>Bacteria</taxon>
        <taxon>Pseudomonadati</taxon>
        <taxon>Pseudomonadota</taxon>
        <taxon>Betaproteobacteria</taxon>
        <taxon>Burkholderiales</taxon>
        <taxon>Burkholderiaceae</taxon>
        <taxon>Paraburkholderia</taxon>
    </lineage>
</organism>
<evidence type="ECO:0000256" key="4">
    <source>
        <dbReference type="PIRNR" id="PIRNR036492"/>
    </source>
</evidence>
<dbReference type="SUPFAM" id="SSF53720">
    <property type="entry name" value="ALDH-like"/>
    <property type="match status" value="1"/>
</dbReference>
<dbReference type="Gene3D" id="3.40.605.10">
    <property type="entry name" value="Aldehyde Dehydrogenase, Chain A, domain 1"/>
    <property type="match status" value="1"/>
</dbReference>
<evidence type="ECO:0000259" key="9">
    <source>
        <dbReference type="Pfam" id="PF00171"/>
    </source>
</evidence>
<dbReference type="InterPro" id="IPR015590">
    <property type="entry name" value="Aldehyde_DH_dom"/>
</dbReference>